<sequence>MKEFACGDCWRRDNLTFKQRLDPAYIRPGYLRLCDEHRASQEELRPWARFTPTSELPRTA</sequence>
<accession>A0ABS4QR05</accession>
<proteinExistence type="predicted"/>
<evidence type="ECO:0000313" key="1">
    <source>
        <dbReference type="EMBL" id="MBP2193993.1"/>
    </source>
</evidence>
<protein>
    <submittedName>
        <fullName evidence="1">Uncharacterized protein</fullName>
    </submittedName>
</protein>
<dbReference type="EMBL" id="JAGGMR010000001">
    <property type="protein sequence ID" value="MBP2193993.1"/>
    <property type="molecule type" value="Genomic_DNA"/>
</dbReference>
<comment type="caution">
    <text evidence="1">The sequence shown here is derived from an EMBL/GenBank/DDBJ whole genome shotgun (WGS) entry which is preliminary data.</text>
</comment>
<name>A0ABS4QR05_9NOCA</name>
<dbReference type="RefSeq" id="WP_209897181.1">
    <property type="nucleotide sequence ID" value="NZ_JAGGMR010000001.1"/>
</dbReference>
<reference evidence="1 2" key="1">
    <citation type="submission" date="2021-03" db="EMBL/GenBank/DDBJ databases">
        <title>Sequencing the genomes of 1000 actinobacteria strains.</title>
        <authorList>
            <person name="Klenk H.-P."/>
        </authorList>
    </citation>
    <scope>NUCLEOTIDE SEQUENCE [LARGE SCALE GENOMIC DNA]</scope>
    <source>
        <strain evidence="1 2">DSM 45516</strain>
    </source>
</reference>
<organism evidence="1 2">
    <name type="scientific">Nocardia goodfellowii</name>
    <dbReference type="NCBI Taxonomy" id="882446"/>
    <lineage>
        <taxon>Bacteria</taxon>
        <taxon>Bacillati</taxon>
        <taxon>Actinomycetota</taxon>
        <taxon>Actinomycetes</taxon>
        <taxon>Mycobacteriales</taxon>
        <taxon>Nocardiaceae</taxon>
        <taxon>Nocardia</taxon>
    </lineage>
</organism>
<keyword evidence="2" id="KW-1185">Reference proteome</keyword>
<dbReference type="Proteomes" id="UP001519325">
    <property type="component" value="Unassembled WGS sequence"/>
</dbReference>
<gene>
    <name evidence="1" type="ORF">BJ987_006894</name>
</gene>
<evidence type="ECO:0000313" key="2">
    <source>
        <dbReference type="Proteomes" id="UP001519325"/>
    </source>
</evidence>